<dbReference type="InterPro" id="IPR018392">
    <property type="entry name" value="LysM"/>
</dbReference>
<evidence type="ECO:0000256" key="1">
    <source>
        <dbReference type="SAM" id="Phobius"/>
    </source>
</evidence>
<protein>
    <recommendedName>
        <fullName evidence="2">LysM domain-containing protein</fullName>
    </recommendedName>
</protein>
<evidence type="ECO:0000313" key="3">
    <source>
        <dbReference type="EMBL" id="KMY49659.1"/>
    </source>
</evidence>
<name>A0A0K9GSJ5_9BACI</name>
<gene>
    <name evidence="3" type="ORF">AC625_09010</name>
</gene>
<evidence type="ECO:0000313" key="4">
    <source>
        <dbReference type="Proteomes" id="UP000037146"/>
    </source>
</evidence>
<comment type="caution">
    <text evidence="3">The sequence shown here is derived from an EMBL/GenBank/DDBJ whole genome shotgun (WGS) entry which is preliminary data.</text>
</comment>
<accession>A0A0K9GSJ5</accession>
<feature type="domain" description="LysM" evidence="2">
    <location>
        <begin position="38"/>
        <end position="88"/>
    </location>
</feature>
<organism evidence="3 4">
    <name type="scientific">Peribacillus loiseleuriae</name>
    <dbReference type="NCBI Taxonomy" id="1679170"/>
    <lineage>
        <taxon>Bacteria</taxon>
        <taxon>Bacillati</taxon>
        <taxon>Bacillota</taxon>
        <taxon>Bacilli</taxon>
        <taxon>Bacillales</taxon>
        <taxon>Bacillaceae</taxon>
        <taxon>Peribacillus</taxon>
    </lineage>
</organism>
<evidence type="ECO:0000259" key="2">
    <source>
        <dbReference type="PROSITE" id="PS51782"/>
    </source>
</evidence>
<proteinExistence type="predicted"/>
<dbReference type="PROSITE" id="PS51782">
    <property type="entry name" value="LYSM"/>
    <property type="match status" value="1"/>
</dbReference>
<keyword evidence="1" id="KW-0472">Membrane</keyword>
<dbReference type="PATRIC" id="fig|1679170.3.peg.1976"/>
<reference evidence="4" key="1">
    <citation type="submission" date="2015-07" db="EMBL/GenBank/DDBJ databases">
        <title>Genome sequencing project for genomic taxonomy and phylogenomics of Bacillus-like bacteria.</title>
        <authorList>
            <person name="Liu B."/>
            <person name="Wang J."/>
            <person name="Zhu Y."/>
            <person name="Liu G."/>
            <person name="Chen Q."/>
            <person name="Chen Z."/>
            <person name="Lan J."/>
            <person name="Che J."/>
            <person name="Ge C."/>
            <person name="Shi H."/>
            <person name="Pan Z."/>
            <person name="Liu X."/>
        </authorList>
    </citation>
    <scope>NUCLEOTIDE SEQUENCE [LARGE SCALE GENOMIC DNA]</scope>
    <source>
        <strain evidence="4">FJAT-27997</strain>
    </source>
</reference>
<dbReference type="Proteomes" id="UP000037146">
    <property type="component" value="Unassembled WGS sequence"/>
</dbReference>
<dbReference type="AlphaFoldDB" id="A0A0K9GSJ5"/>
<keyword evidence="1" id="KW-1133">Transmembrane helix</keyword>
<sequence>MKKLLKSHTYTLLLAGIVFIFSLFFSMNRNHDNLDNYISVTIDHGDTLWKMAEIYSTDDLSRDEFIEWIITHNEISAKSLVPGESIILPIAKTNLSLASKQ</sequence>
<feature type="transmembrane region" description="Helical" evidence="1">
    <location>
        <begin position="9"/>
        <end position="27"/>
    </location>
</feature>
<dbReference type="Gene3D" id="3.10.350.10">
    <property type="entry name" value="LysM domain"/>
    <property type="match status" value="1"/>
</dbReference>
<dbReference type="RefSeq" id="WP_049681001.1">
    <property type="nucleotide sequence ID" value="NZ_LFZW01000001.1"/>
</dbReference>
<dbReference type="STRING" id="1679170.AC625_09010"/>
<keyword evidence="1" id="KW-0812">Transmembrane</keyword>
<dbReference type="InterPro" id="IPR036779">
    <property type="entry name" value="LysM_dom_sf"/>
</dbReference>
<dbReference type="EMBL" id="LFZW01000001">
    <property type="protein sequence ID" value="KMY49659.1"/>
    <property type="molecule type" value="Genomic_DNA"/>
</dbReference>
<keyword evidence="4" id="KW-1185">Reference proteome</keyword>